<dbReference type="Proteomes" id="UP000789405">
    <property type="component" value="Unassembled WGS sequence"/>
</dbReference>
<protein>
    <submittedName>
        <fullName evidence="2">6076_t:CDS:1</fullName>
    </submittedName>
</protein>
<sequence length="102" mass="11971">SSCIICYPTSNNPSDQFKAFWNWFIFISSAYQFSRITTEIFDQYIHNFNIPIQTRIVDRLLSKELENFQNLKDYVTTDSNTETSDDEEPDLIGNLINMNNSQ</sequence>
<dbReference type="AlphaFoldDB" id="A0A9N9KBU4"/>
<proteinExistence type="predicted"/>
<evidence type="ECO:0000313" key="3">
    <source>
        <dbReference type="Proteomes" id="UP000789405"/>
    </source>
</evidence>
<dbReference type="EMBL" id="CAJVPY010059085">
    <property type="protein sequence ID" value="CAG8820261.1"/>
    <property type="molecule type" value="Genomic_DNA"/>
</dbReference>
<gene>
    <name evidence="2" type="ORF">DERYTH_LOCUS26924</name>
</gene>
<name>A0A9N9KBU4_9GLOM</name>
<organism evidence="2 3">
    <name type="scientific">Dentiscutata erythropus</name>
    <dbReference type="NCBI Taxonomy" id="1348616"/>
    <lineage>
        <taxon>Eukaryota</taxon>
        <taxon>Fungi</taxon>
        <taxon>Fungi incertae sedis</taxon>
        <taxon>Mucoromycota</taxon>
        <taxon>Glomeromycotina</taxon>
        <taxon>Glomeromycetes</taxon>
        <taxon>Diversisporales</taxon>
        <taxon>Gigasporaceae</taxon>
        <taxon>Dentiscutata</taxon>
    </lineage>
</organism>
<feature type="non-terminal residue" evidence="2">
    <location>
        <position position="1"/>
    </location>
</feature>
<accession>A0A9N9KBU4</accession>
<feature type="region of interest" description="Disordered" evidence="1">
    <location>
        <begin position="76"/>
        <end position="102"/>
    </location>
</feature>
<reference evidence="2" key="1">
    <citation type="submission" date="2021-06" db="EMBL/GenBank/DDBJ databases">
        <authorList>
            <person name="Kallberg Y."/>
            <person name="Tangrot J."/>
            <person name="Rosling A."/>
        </authorList>
    </citation>
    <scope>NUCLEOTIDE SEQUENCE</scope>
    <source>
        <strain evidence="2">MA453B</strain>
    </source>
</reference>
<comment type="caution">
    <text evidence="2">The sequence shown here is derived from an EMBL/GenBank/DDBJ whole genome shotgun (WGS) entry which is preliminary data.</text>
</comment>
<evidence type="ECO:0000256" key="1">
    <source>
        <dbReference type="SAM" id="MobiDB-lite"/>
    </source>
</evidence>
<feature type="non-terminal residue" evidence="2">
    <location>
        <position position="102"/>
    </location>
</feature>
<evidence type="ECO:0000313" key="2">
    <source>
        <dbReference type="EMBL" id="CAG8820261.1"/>
    </source>
</evidence>
<keyword evidence="3" id="KW-1185">Reference proteome</keyword>